<evidence type="ECO:0000313" key="2">
    <source>
        <dbReference type="EMBL" id="KAG8631418.1"/>
    </source>
</evidence>
<dbReference type="InterPro" id="IPR002575">
    <property type="entry name" value="Aminoglycoside_PTrfase"/>
</dbReference>
<dbReference type="Proteomes" id="UP000809789">
    <property type="component" value="Unassembled WGS sequence"/>
</dbReference>
<protein>
    <recommendedName>
        <fullName evidence="1">Aminoglycoside phosphotransferase domain-containing protein</fullName>
    </recommendedName>
</protein>
<accession>A0A8K0LFW2</accession>
<dbReference type="OrthoDB" id="2906425at2759"/>
<dbReference type="PANTHER" id="PTHR21310">
    <property type="entry name" value="AMINOGLYCOSIDE PHOSPHOTRANSFERASE-RELATED-RELATED"/>
    <property type="match status" value="1"/>
</dbReference>
<dbReference type="InterPro" id="IPR051678">
    <property type="entry name" value="AGP_Transferase"/>
</dbReference>
<evidence type="ECO:0000313" key="3">
    <source>
        <dbReference type="Proteomes" id="UP000809789"/>
    </source>
</evidence>
<dbReference type="SUPFAM" id="SSF56112">
    <property type="entry name" value="Protein kinase-like (PK-like)"/>
    <property type="match status" value="1"/>
</dbReference>
<keyword evidence="3" id="KW-1185">Reference proteome</keyword>
<dbReference type="Gene3D" id="3.90.1200.10">
    <property type="match status" value="1"/>
</dbReference>
<evidence type="ECO:0000259" key="1">
    <source>
        <dbReference type="Pfam" id="PF01636"/>
    </source>
</evidence>
<gene>
    <name evidence="2" type="ORF">KVT40_000558</name>
</gene>
<proteinExistence type="predicted"/>
<dbReference type="AlphaFoldDB" id="A0A8K0LFW2"/>
<sequence length="150" mass="16811">MHIGSSAEQSWAVMQRMPGQDLEHAWPDMSEAARTRVATQIKAMVEELRAIKQDDGPWVGTCSRGSLSVPRGTDAITAGPFESVRDFHDFLNIPIRQHFPAERAQRLRAVYTDTCQVYFSHGNLIPEHIFVVPESGDITGVIDWDSAGFW</sequence>
<feature type="domain" description="Aminoglycoside phosphotransferase" evidence="1">
    <location>
        <begin position="7"/>
        <end position="148"/>
    </location>
</feature>
<name>A0A8K0LFW2_9PEZI</name>
<dbReference type="EMBL" id="JAESVG020000001">
    <property type="protein sequence ID" value="KAG8631418.1"/>
    <property type="molecule type" value="Genomic_DNA"/>
</dbReference>
<dbReference type="Pfam" id="PF01636">
    <property type="entry name" value="APH"/>
    <property type="match status" value="1"/>
</dbReference>
<dbReference type="PANTHER" id="PTHR21310:SF54">
    <property type="entry name" value="AMINOGLYCOSIDE PHOSPHOTRANSFERASE DOMAIN-CONTAINING PROTEIN"/>
    <property type="match status" value="1"/>
</dbReference>
<organism evidence="2 3">
    <name type="scientific">Elsinoe batatas</name>
    <dbReference type="NCBI Taxonomy" id="2601811"/>
    <lineage>
        <taxon>Eukaryota</taxon>
        <taxon>Fungi</taxon>
        <taxon>Dikarya</taxon>
        <taxon>Ascomycota</taxon>
        <taxon>Pezizomycotina</taxon>
        <taxon>Dothideomycetes</taxon>
        <taxon>Dothideomycetidae</taxon>
        <taxon>Myriangiales</taxon>
        <taxon>Elsinoaceae</taxon>
        <taxon>Elsinoe</taxon>
    </lineage>
</organism>
<dbReference type="Gene3D" id="3.30.200.150">
    <property type="match status" value="1"/>
</dbReference>
<reference evidence="2" key="1">
    <citation type="submission" date="2021-07" db="EMBL/GenBank/DDBJ databases">
        <title>Elsinoe batatas strain:CRI-CJ2 Genome sequencing and assembly.</title>
        <authorList>
            <person name="Huang L."/>
        </authorList>
    </citation>
    <scope>NUCLEOTIDE SEQUENCE</scope>
    <source>
        <strain evidence="2">CRI-CJ2</strain>
    </source>
</reference>
<comment type="caution">
    <text evidence="2">The sequence shown here is derived from an EMBL/GenBank/DDBJ whole genome shotgun (WGS) entry which is preliminary data.</text>
</comment>
<dbReference type="InterPro" id="IPR011009">
    <property type="entry name" value="Kinase-like_dom_sf"/>
</dbReference>